<dbReference type="Ensembl" id="ENSVKKT00000004027.1">
    <property type="protein sequence ID" value="ENSVKKP00000003920.1"/>
    <property type="gene ID" value="ENSVKKG00000002957.1"/>
</dbReference>
<keyword evidence="3" id="KW-1185">Reference proteome</keyword>
<dbReference type="Proteomes" id="UP000694545">
    <property type="component" value="Unplaced"/>
</dbReference>
<organism evidence="2 3">
    <name type="scientific">Varanus komodoensis</name>
    <name type="common">Komodo dragon</name>
    <dbReference type="NCBI Taxonomy" id="61221"/>
    <lineage>
        <taxon>Eukaryota</taxon>
        <taxon>Metazoa</taxon>
        <taxon>Chordata</taxon>
        <taxon>Craniata</taxon>
        <taxon>Vertebrata</taxon>
        <taxon>Euteleostomi</taxon>
        <taxon>Lepidosauria</taxon>
        <taxon>Squamata</taxon>
        <taxon>Bifurcata</taxon>
        <taxon>Unidentata</taxon>
        <taxon>Episquamata</taxon>
        <taxon>Toxicofera</taxon>
        <taxon>Anguimorpha</taxon>
        <taxon>Paleoanguimorpha</taxon>
        <taxon>Varanoidea</taxon>
        <taxon>Varanidae</taxon>
        <taxon>Varanus</taxon>
    </lineage>
</organism>
<protein>
    <submittedName>
        <fullName evidence="2">Uncharacterized protein</fullName>
    </submittedName>
</protein>
<proteinExistence type="predicted"/>
<evidence type="ECO:0000313" key="3">
    <source>
        <dbReference type="Proteomes" id="UP000694545"/>
    </source>
</evidence>
<feature type="region of interest" description="Disordered" evidence="1">
    <location>
        <begin position="49"/>
        <end position="108"/>
    </location>
</feature>
<dbReference type="AlphaFoldDB" id="A0A8D2IQT6"/>
<accession>A0A8D2IQT6</accession>
<evidence type="ECO:0000256" key="1">
    <source>
        <dbReference type="SAM" id="MobiDB-lite"/>
    </source>
</evidence>
<sequence>MKIGWAIEDQSFPPASTIKPVPITKVGANLFSTVPPASVGLLCAWPGLAERANPRGHPQTPTGPWLGPDEADGQSARDPPRPALSGRRPRGSGRACTHHCPLGPGWPP</sequence>
<reference evidence="2" key="2">
    <citation type="submission" date="2025-09" db="UniProtKB">
        <authorList>
            <consortium name="Ensembl"/>
        </authorList>
    </citation>
    <scope>IDENTIFICATION</scope>
</reference>
<name>A0A8D2IQT6_VARKO</name>
<evidence type="ECO:0000313" key="2">
    <source>
        <dbReference type="Ensembl" id="ENSVKKP00000003920.1"/>
    </source>
</evidence>
<reference evidence="2" key="1">
    <citation type="submission" date="2025-08" db="UniProtKB">
        <authorList>
            <consortium name="Ensembl"/>
        </authorList>
    </citation>
    <scope>IDENTIFICATION</scope>
</reference>